<name>C5FDH6_ARTOC</name>
<organism evidence="2 3">
    <name type="scientific">Arthroderma otae (strain ATCC MYA-4605 / CBS 113480)</name>
    <name type="common">Microsporum canis</name>
    <dbReference type="NCBI Taxonomy" id="554155"/>
    <lineage>
        <taxon>Eukaryota</taxon>
        <taxon>Fungi</taxon>
        <taxon>Dikarya</taxon>
        <taxon>Ascomycota</taxon>
        <taxon>Pezizomycotina</taxon>
        <taxon>Eurotiomycetes</taxon>
        <taxon>Eurotiomycetidae</taxon>
        <taxon>Onygenales</taxon>
        <taxon>Arthrodermataceae</taxon>
        <taxon>Microsporum</taxon>
    </lineage>
</organism>
<evidence type="ECO:0000313" key="2">
    <source>
        <dbReference type="EMBL" id="EEQ27950.1"/>
    </source>
</evidence>
<reference evidence="3" key="1">
    <citation type="journal article" date="2012" name="MBio">
        <title>Comparative genome analysis of Trichophyton rubrum and related dermatophytes reveals candidate genes involved in infection.</title>
        <authorList>
            <person name="Martinez D.A."/>
            <person name="Oliver B.G."/>
            <person name="Graeser Y."/>
            <person name="Goldberg J.M."/>
            <person name="Li W."/>
            <person name="Martinez-Rossi N.M."/>
            <person name="Monod M."/>
            <person name="Shelest E."/>
            <person name="Barton R.C."/>
            <person name="Birch E."/>
            <person name="Brakhage A.A."/>
            <person name="Chen Z."/>
            <person name="Gurr S.J."/>
            <person name="Heiman D."/>
            <person name="Heitman J."/>
            <person name="Kosti I."/>
            <person name="Rossi A."/>
            <person name="Saif S."/>
            <person name="Samalova M."/>
            <person name="Saunders C.W."/>
            <person name="Shea T."/>
            <person name="Summerbell R.C."/>
            <person name="Xu J."/>
            <person name="Young S."/>
            <person name="Zeng Q."/>
            <person name="Birren B.W."/>
            <person name="Cuomo C.A."/>
            <person name="White T.C."/>
        </authorList>
    </citation>
    <scope>NUCLEOTIDE SEQUENCE [LARGE SCALE GENOMIC DNA]</scope>
    <source>
        <strain evidence="3">ATCC MYA-4605 / CBS 113480</strain>
    </source>
</reference>
<protein>
    <submittedName>
        <fullName evidence="2">Uncharacterized protein</fullName>
    </submittedName>
</protein>
<evidence type="ECO:0000313" key="3">
    <source>
        <dbReference type="Proteomes" id="UP000002035"/>
    </source>
</evidence>
<feature type="region of interest" description="Disordered" evidence="1">
    <location>
        <begin position="1"/>
        <end position="47"/>
    </location>
</feature>
<dbReference type="GeneID" id="9226664"/>
<dbReference type="EMBL" id="DS995701">
    <property type="protein sequence ID" value="EEQ27950.1"/>
    <property type="molecule type" value="Genomic_DNA"/>
</dbReference>
<dbReference type="Proteomes" id="UP000002035">
    <property type="component" value="Unassembled WGS sequence"/>
</dbReference>
<proteinExistence type="predicted"/>
<gene>
    <name evidence="2" type="ORF">MCYG_00838</name>
</gene>
<dbReference type="HOGENOM" id="CLU_2305415_0_0_1"/>
<dbReference type="AlphaFoldDB" id="C5FDH6"/>
<dbReference type="VEuPathDB" id="FungiDB:MCYG_00838"/>
<sequence>MAVIAEGKRRGGPFHPPPEASKGSGKRGSVLLRHPQRERASIKKKKKQRVEPSRAWSDLFILVALRYLVSWMAKRSTLCEFHWVSEFACLYRSVGHQQAI</sequence>
<evidence type="ECO:0000256" key="1">
    <source>
        <dbReference type="SAM" id="MobiDB-lite"/>
    </source>
</evidence>
<dbReference type="RefSeq" id="XP_002850734.1">
    <property type="nucleotide sequence ID" value="XM_002850688.1"/>
</dbReference>
<keyword evidence="3" id="KW-1185">Reference proteome</keyword>
<accession>C5FDH6</accession>